<evidence type="ECO:0000313" key="4">
    <source>
        <dbReference type="EMBL" id="KAG8464602.1"/>
    </source>
</evidence>
<dbReference type="Proteomes" id="UP000751190">
    <property type="component" value="Unassembled WGS sequence"/>
</dbReference>
<feature type="region of interest" description="Disordered" evidence="1">
    <location>
        <begin position="128"/>
        <end position="161"/>
    </location>
</feature>
<feature type="chain" id="PRO_5035236573" description="UBC core domain-containing protein" evidence="2">
    <location>
        <begin position="26"/>
        <end position="385"/>
    </location>
</feature>
<proteinExistence type="predicted"/>
<protein>
    <recommendedName>
        <fullName evidence="3">UBC core domain-containing protein</fullName>
    </recommendedName>
</protein>
<feature type="signal peptide" evidence="2">
    <location>
        <begin position="1"/>
        <end position="25"/>
    </location>
</feature>
<evidence type="ECO:0000259" key="3">
    <source>
        <dbReference type="PROSITE" id="PS50127"/>
    </source>
</evidence>
<dbReference type="SMART" id="SM00212">
    <property type="entry name" value="UBCc"/>
    <property type="match status" value="1"/>
</dbReference>
<accession>A0A8J6C7L2</accession>
<evidence type="ECO:0000256" key="2">
    <source>
        <dbReference type="SAM" id="SignalP"/>
    </source>
</evidence>
<dbReference type="PROSITE" id="PS50127">
    <property type="entry name" value="UBC_2"/>
    <property type="match status" value="1"/>
</dbReference>
<evidence type="ECO:0000313" key="5">
    <source>
        <dbReference type="Proteomes" id="UP000751190"/>
    </source>
</evidence>
<reference evidence="4" key="1">
    <citation type="submission" date="2021-05" db="EMBL/GenBank/DDBJ databases">
        <title>The genome of the haptophyte Pavlova lutheri (Diacronema luteri, Pavlovales) - a model for lipid biosynthesis in eukaryotic algae.</title>
        <authorList>
            <person name="Hulatt C.J."/>
            <person name="Posewitz M.C."/>
        </authorList>
    </citation>
    <scope>NUCLEOTIDE SEQUENCE</scope>
    <source>
        <strain evidence="4">NIVA-4/92</strain>
    </source>
</reference>
<dbReference type="Pfam" id="PF00179">
    <property type="entry name" value="UQ_con"/>
    <property type="match status" value="1"/>
</dbReference>
<dbReference type="PANTHER" id="PTHR24067">
    <property type="entry name" value="UBIQUITIN-CONJUGATING ENZYME E2"/>
    <property type="match status" value="1"/>
</dbReference>
<gene>
    <name evidence="4" type="ORF">KFE25_009970</name>
</gene>
<dbReference type="SUPFAM" id="SSF54495">
    <property type="entry name" value="UBC-like"/>
    <property type="match status" value="1"/>
</dbReference>
<dbReference type="InterPro" id="IPR016135">
    <property type="entry name" value="UBQ-conjugating_enzyme/RWD"/>
</dbReference>
<comment type="caution">
    <text evidence="4">The sequence shown here is derived from an EMBL/GenBank/DDBJ whole genome shotgun (WGS) entry which is preliminary data.</text>
</comment>
<keyword evidence="5" id="KW-1185">Reference proteome</keyword>
<dbReference type="AlphaFoldDB" id="A0A8J6C7L2"/>
<sequence length="385" mass="40691">MKMASTTRRRPITIGLLGLLACAAAERPTAAAAGESSRVMRSSASKLDLSRAREPRPQLAAVVDAADGADKLEEAPSGAHGVGGELVPLVRKLVRAFLRLCLRLLGMDALLSSPTTAAPSVATRADDGLSADADADSGGDEDVGAASGGGEVGTGASVNLMPAPAGKSRLQSLLGAKRPDAGAASDDDDAADEALGNAASALSGQALHLAHAGFSPKFAVAMCERMAASGKRPVDLNTPWARQLLTQLAQLRGKERDPLVRVQPPAHLSEWVVEVTGAPGSLYDGERYKLQFNFDRSYPSSPPRVRFLRPVPKHEHVYSDGKICLNILYSDWKPEMTVLGVSQSLISMMASADEKKRPPDNAATIMSSIHQDPSKMQWIFHDDKC</sequence>
<organism evidence="4 5">
    <name type="scientific">Diacronema lutheri</name>
    <name type="common">Unicellular marine alga</name>
    <name type="synonym">Monochrysis lutheri</name>
    <dbReference type="NCBI Taxonomy" id="2081491"/>
    <lineage>
        <taxon>Eukaryota</taxon>
        <taxon>Haptista</taxon>
        <taxon>Haptophyta</taxon>
        <taxon>Pavlovophyceae</taxon>
        <taxon>Pavlovales</taxon>
        <taxon>Pavlovaceae</taxon>
        <taxon>Diacronema</taxon>
    </lineage>
</organism>
<name>A0A8J6C7L2_DIALT</name>
<dbReference type="EMBL" id="JAGTXO010000012">
    <property type="protein sequence ID" value="KAG8464602.1"/>
    <property type="molecule type" value="Genomic_DNA"/>
</dbReference>
<feature type="compositionally biased region" description="Acidic residues" evidence="1">
    <location>
        <begin position="133"/>
        <end position="143"/>
    </location>
</feature>
<keyword evidence="2" id="KW-0732">Signal</keyword>
<dbReference type="Gene3D" id="3.10.110.10">
    <property type="entry name" value="Ubiquitin Conjugating Enzyme"/>
    <property type="match status" value="1"/>
</dbReference>
<evidence type="ECO:0000256" key="1">
    <source>
        <dbReference type="SAM" id="MobiDB-lite"/>
    </source>
</evidence>
<dbReference type="PROSITE" id="PS51257">
    <property type="entry name" value="PROKAR_LIPOPROTEIN"/>
    <property type="match status" value="1"/>
</dbReference>
<dbReference type="InterPro" id="IPR050113">
    <property type="entry name" value="Ub_conjugating_enzyme"/>
</dbReference>
<dbReference type="OrthoDB" id="406833at2759"/>
<dbReference type="CDD" id="cd23808">
    <property type="entry name" value="UBCc_UBE2W"/>
    <property type="match status" value="1"/>
</dbReference>
<dbReference type="InterPro" id="IPR000608">
    <property type="entry name" value="UBC"/>
</dbReference>
<feature type="domain" description="UBC core" evidence="3">
    <location>
        <begin position="239"/>
        <end position="385"/>
    </location>
</feature>